<feature type="domain" description="NOL9 N-terminal" evidence="12">
    <location>
        <begin position="337"/>
        <end position="440"/>
    </location>
</feature>
<name>A0A2G8K8Q7_STIJA</name>
<feature type="compositionally biased region" description="Basic and acidic residues" evidence="10">
    <location>
        <begin position="214"/>
        <end position="223"/>
    </location>
</feature>
<keyword evidence="5" id="KW-0547">Nucleotide-binding</keyword>
<evidence type="ECO:0000259" key="11">
    <source>
        <dbReference type="Pfam" id="PF16575"/>
    </source>
</evidence>
<comment type="caution">
    <text evidence="14">The sequence shown here is derived from an EMBL/GenBank/DDBJ whole genome shotgun (WGS) entry which is preliminary data.</text>
</comment>
<dbReference type="GO" id="GO:0005730">
    <property type="term" value="C:nucleolus"/>
    <property type="evidence" value="ECO:0007669"/>
    <property type="project" value="UniProtKB-SubCell"/>
</dbReference>
<dbReference type="EMBL" id="MRZV01000782">
    <property type="protein sequence ID" value="PIK44355.1"/>
    <property type="molecule type" value="Genomic_DNA"/>
</dbReference>
<evidence type="ECO:0000256" key="9">
    <source>
        <dbReference type="ARBA" id="ARBA00071212"/>
    </source>
</evidence>
<dbReference type="PANTHER" id="PTHR12755">
    <property type="entry name" value="CLEAVAGE/POLYADENYLATION FACTOR IA SUBUNIT CLP1P"/>
    <property type="match status" value="1"/>
</dbReference>
<dbReference type="OrthoDB" id="2405412at2759"/>
<keyword evidence="6" id="KW-0418">Kinase</keyword>
<evidence type="ECO:0000259" key="13">
    <source>
        <dbReference type="Pfam" id="PF25467"/>
    </source>
</evidence>
<keyword evidence="4" id="KW-0808">Transferase</keyword>
<keyword evidence="15" id="KW-1185">Reference proteome</keyword>
<feature type="compositionally biased region" description="Basic residues" evidence="10">
    <location>
        <begin position="187"/>
        <end position="202"/>
    </location>
</feature>
<evidence type="ECO:0000256" key="7">
    <source>
        <dbReference type="ARBA" id="ARBA00022840"/>
    </source>
</evidence>
<dbReference type="GO" id="GO:0000448">
    <property type="term" value="P:cleavage in ITS2 between 5.8S rRNA and LSU-rRNA of tricistronic rRNA transcript (SSU-rRNA, 5.8S rRNA, LSU-rRNA)"/>
    <property type="evidence" value="ECO:0007669"/>
    <property type="project" value="TreeGrafter"/>
</dbReference>
<dbReference type="AlphaFoldDB" id="A0A2G8K8Q7"/>
<dbReference type="Pfam" id="PF25467">
    <property type="entry name" value="NOL9_C"/>
    <property type="match status" value="1"/>
</dbReference>
<dbReference type="Pfam" id="PF16575">
    <property type="entry name" value="CLP1_P"/>
    <property type="match status" value="1"/>
</dbReference>
<evidence type="ECO:0000256" key="10">
    <source>
        <dbReference type="SAM" id="MobiDB-lite"/>
    </source>
</evidence>
<dbReference type="InterPro" id="IPR057570">
    <property type="entry name" value="NOL9_C"/>
</dbReference>
<dbReference type="InterPro" id="IPR027417">
    <property type="entry name" value="P-loop_NTPase"/>
</dbReference>
<dbReference type="InterPro" id="IPR057573">
    <property type="entry name" value="NOL9_N"/>
</dbReference>
<organism evidence="14 15">
    <name type="scientific">Stichopus japonicus</name>
    <name type="common">Sea cucumber</name>
    <dbReference type="NCBI Taxonomy" id="307972"/>
    <lineage>
        <taxon>Eukaryota</taxon>
        <taxon>Metazoa</taxon>
        <taxon>Echinodermata</taxon>
        <taxon>Eleutherozoa</taxon>
        <taxon>Echinozoa</taxon>
        <taxon>Holothuroidea</taxon>
        <taxon>Aspidochirotacea</taxon>
        <taxon>Aspidochirotida</taxon>
        <taxon>Stichopodidae</taxon>
        <taxon>Apostichopus</taxon>
    </lineage>
</organism>
<dbReference type="InterPro" id="IPR032319">
    <property type="entry name" value="CLP1_P"/>
</dbReference>
<feature type="non-terminal residue" evidence="14">
    <location>
        <position position="820"/>
    </location>
</feature>
<evidence type="ECO:0000259" key="12">
    <source>
        <dbReference type="Pfam" id="PF24419"/>
    </source>
</evidence>
<proteinExistence type="inferred from homology"/>
<evidence type="ECO:0000256" key="4">
    <source>
        <dbReference type="ARBA" id="ARBA00022679"/>
    </source>
</evidence>
<evidence type="ECO:0000256" key="2">
    <source>
        <dbReference type="ARBA" id="ARBA00011003"/>
    </source>
</evidence>
<dbReference type="STRING" id="307972.A0A2G8K8Q7"/>
<sequence>MRSTSAVKRRKSTKLAEQRKAKANSSKQSVLGKRNRKGKNLTTGRSKSKQHDSFLTDGAKVTVIDLNENTLLTDCHAETVPGESYVRNEDVVVVDTGQSQKLQGLSEDEESFTSAYDDSHTRSESTRCELLLKVGVVLKNCTTMGHYIGALQEEVLLHPIGQSIIARLPQGDCKEEELTGGGSNQIKRSRKKRSKVTKRKQLSRNTDGQEDDQSLEKSNKISLEDCTEMVSTEGNNDDEDYGNNAEGDSGMVPPSGVEGNADTTEEGASLIQFQDVSDRQLSEMGEAENVQPMDLSWAGGLLTEKARLSSVPSEMEKSADEGNRNNEIPYRIFRQKDPEQYLVLFEKETFVPFVGKGSMKIICGSVSVNGFKMDRDSGWREIYSTSFNHLVRLSVQLPIRDEVQEEVVNDISQRVEDQDRAELEAFLENRGSFSAFLLQHLDCIAWEFAGQMQTFSELMNDVQYESNLGKKYSQYFSTLGLFLCPDSLIYASKAMRTLHGQEEATDLIMQAFTELRSPRTDSVCYLEADTGQSEFTPSCIISLHEVKEPLLGLPFVHQRKAAKMLFYGSNETKDDPDLYLHMLSLLHQHYQETFPSKALIVNTNGWMSGLGGALLQDIREIVKPTHIISMQDPTDKHPFDFHSQSGWLSENIISNTSSKLLEVQATPGRSSGLGAAQHRSLTLIGYFSSLLQPMTSSSVRFSLAAVTPYIVPWSSVAVHVCNKALSPNHILYALNGTVVGLAAVDSSKIYEIEGSTPSDGLPKLLKETPVCECLGVGLIRGIDPVSKLFYIITPAPSEQLQRVNALVKGTHSLPLTALKQ</sequence>
<dbReference type="InterPro" id="IPR045116">
    <property type="entry name" value="Clp1/Grc3"/>
</dbReference>
<keyword evidence="8" id="KW-0539">Nucleus</keyword>
<feature type="region of interest" description="Disordered" evidence="10">
    <location>
        <begin position="174"/>
        <end position="262"/>
    </location>
</feature>
<feature type="domain" description="Clp1 P-loop" evidence="11">
    <location>
        <begin position="521"/>
        <end position="664"/>
    </location>
</feature>
<evidence type="ECO:0000256" key="1">
    <source>
        <dbReference type="ARBA" id="ARBA00004604"/>
    </source>
</evidence>
<feature type="domain" description="NOL9 C-terminal" evidence="13">
    <location>
        <begin position="705"/>
        <end position="814"/>
    </location>
</feature>
<keyword evidence="7" id="KW-0067">ATP-binding</keyword>
<keyword evidence="3" id="KW-0698">rRNA processing</keyword>
<feature type="region of interest" description="Disordered" evidence="10">
    <location>
        <begin position="1"/>
        <end position="52"/>
    </location>
</feature>
<dbReference type="Proteomes" id="UP000230750">
    <property type="component" value="Unassembled WGS sequence"/>
</dbReference>
<comment type="subcellular location">
    <subcellularLocation>
        <location evidence="1">Nucleus</location>
        <location evidence="1">Nucleolus</location>
    </subcellularLocation>
</comment>
<dbReference type="Pfam" id="PF24419">
    <property type="entry name" value="Cupin_NOL9"/>
    <property type="match status" value="1"/>
</dbReference>
<reference evidence="14 15" key="1">
    <citation type="journal article" date="2017" name="PLoS Biol.">
        <title>The sea cucumber genome provides insights into morphological evolution and visceral regeneration.</title>
        <authorList>
            <person name="Zhang X."/>
            <person name="Sun L."/>
            <person name="Yuan J."/>
            <person name="Sun Y."/>
            <person name="Gao Y."/>
            <person name="Zhang L."/>
            <person name="Li S."/>
            <person name="Dai H."/>
            <person name="Hamel J.F."/>
            <person name="Liu C."/>
            <person name="Yu Y."/>
            <person name="Liu S."/>
            <person name="Lin W."/>
            <person name="Guo K."/>
            <person name="Jin S."/>
            <person name="Xu P."/>
            <person name="Storey K.B."/>
            <person name="Huan P."/>
            <person name="Zhang T."/>
            <person name="Zhou Y."/>
            <person name="Zhang J."/>
            <person name="Lin C."/>
            <person name="Li X."/>
            <person name="Xing L."/>
            <person name="Huo D."/>
            <person name="Sun M."/>
            <person name="Wang L."/>
            <person name="Mercier A."/>
            <person name="Li F."/>
            <person name="Yang H."/>
            <person name="Xiang J."/>
        </authorList>
    </citation>
    <scope>NUCLEOTIDE SEQUENCE [LARGE SCALE GENOMIC DNA]</scope>
    <source>
        <strain evidence="14">Shaxun</strain>
        <tissue evidence="14">Muscle</tissue>
    </source>
</reference>
<evidence type="ECO:0000256" key="8">
    <source>
        <dbReference type="ARBA" id="ARBA00023242"/>
    </source>
</evidence>
<dbReference type="GO" id="GO:0005524">
    <property type="term" value="F:ATP binding"/>
    <property type="evidence" value="ECO:0007669"/>
    <property type="project" value="UniProtKB-KW"/>
</dbReference>
<gene>
    <name evidence="14" type="ORF">BSL78_18797</name>
</gene>
<dbReference type="PANTHER" id="PTHR12755:SF3">
    <property type="entry name" value="POLYNUCLEOTIDE 5'-HYDROXYL-KINASE NOL9"/>
    <property type="match status" value="1"/>
</dbReference>
<accession>A0A2G8K8Q7</accession>
<comment type="similarity">
    <text evidence="2">Belongs to the Clp1 family. NOL9/GRC3 subfamily.</text>
</comment>
<evidence type="ECO:0000256" key="5">
    <source>
        <dbReference type="ARBA" id="ARBA00022741"/>
    </source>
</evidence>
<evidence type="ECO:0000313" key="15">
    <source>
        <dbReference type="Proteomes" id="UP000230750"/>
    </source>
</evidence>
<evidence type="ECO:0000256" key="6">
    <source>
        <dbReference type="ARBA" id="ARBA00022777"/>
    </source>
</evidence>
<evidence type="ECO:0000313" key="14">
    <source>
        <dbReference type="EMBL" id="PIK44355.1"/>
    </source>
</evidence>
<protein>
    <recommendedName>
        <fullName evidence="9">Polynucleotide 5'-hydroxyl-kinase NOL9</fullName>
    </recommendedName>
</protein>
<evidence type="ECO:0000256" key="3">
    <source>
        <dbReference type="ARBA" id="ARBA00022552"/>
    </source>
</evidence>
<dbReference type="Gene3D" id="3.40.50.300">
    <property type="entry name" value="P-loop containing nucleotide triphosphate hydrolases"/>
    <property type="match status" value="1"/>
</dbReference>
<dbReference type="GO" id="GO:0051731">
    <property type="term" value="F:polynucleotide 5'-hydroxyl-kinase activity"/>
    <property type="evidence" value="ECO:0007669"/>
    <property type="project" value="InterPro"/>
</dbReference>